<dbReference type="OrthoDB" id="7584858at2"/>
<keyword evidence="1" id="KW-0812">Transmembrane</keyword>
<dbReference type="InterPro" id="IPR026841">
    <property type="entry name" value="Aur1/Ipt1"/>
</dbReference>
<evidence type="ECO:0000313" key="3">
    <source>
        <dbReference type="EMBL" id="TFV30427.1"/>
    </source>
</evidence>
<feature type="transmembrane region" description="Helical" evidence="1">
    <location>
        <begin position="135"/>
        <end position="156"/>
    </location>
</feature>
<dbReference type="AlphaFoldDB" id="A0A4Y9KT89"/>
<name>A0A4Y9KT89_9BRAD</name>
<feature type="transmembrane region" description="Helical" evidence="1">
    <location>
        <begin position="163"/>
        <end position="184"/>
    </location>
</feature>
<reference evidence="3 4" key="1">
    <citation type="submission" date="2019-03" db="EMBL/GenBank/DDBJ databases">
        <title>Bradyrhizobium strains diversity isolated from Chamaecrista fasciculata.</title>
        <authorList>
            <person name="Urquiaga M.C.O."/>
            <person name="Hungria M."/>
            <person name="Delamuta J.R.M."/>
        </authorList>
    </citation>
    <scope>NUCLEOTIDE SEQUENCE [LARGE SCALE GENOMIC DNA]</scope>
    <source>
        <strain evidence="3 4">CNPSo 3424</strain>
    </source>
</reference>
<dbReference type="Gene3D" id="1.20.144.10">
    <property type="entry name" value="Phosphatidic acid phosphatase type 2/haloperoxidase"/>
    <property type="match status" value="1"/>
</dbReference>
<evidence type="ECO:0000259" key="2">
    <source>
        <dbReference type="Pfam" id="PF14378"/>
    </source>
</evidence>
<evidence type="ECO:0000313" key="4">
    <source>
        <dbReference type="Proteomes" id="UP000298225"/>
    </source>
</evidence>
<dbReference type="Pfam" id="PF14378">
    <property type="entry name" value="PAP2_3"/>
    <property type="match status" value="1"/>
</dbReference>
<dbReference type="Proteomes" id="UP000298225">
    <property type="component" value="Unassembled WGS sequence"/>
</dbReference>
<feature type="transmembrane region" description="Helical" evidence="1">
    <location>
        <begin position="68"/>
        <end position="92"/>
    </location>
</feature>
<proteinExistence type="predicted"/>
<keyword evidence="4" id="KW-1185">Reference proteome</keyword>
<feature type="transmembrane region" description="Helical" evidence="1">
    <location>
        <begin position="16"/>
        <end position="35"/>
    </location>
</feature>
<evidence type="ECO:0000256" key="1">
    <source>
        <dbReference type="SAM" id="Phobius"/>
    </source>
</evidence>
<feature type="transmembrane region" description="Helical" evidence="1">
    <location>
        <begin position="244"/>
        <end position="266"/>
    </location>
</feature>
<feature type="transmembrane region" description="Helical" evidence="1">
    <location>
        <begin position="278"/>
        <end position="296"/>
    </location>
</feature>
<protein>
    <submittedName>
        <fullName evidence="3">Phosphatase PAP2 family protein</fullName>
    </submittedName>
</protein>
<dbReference type="RefSeq" id="WP_135171672.1">
    <property type="nucleotide sequence ID" value="NZ_SPQU01000033.1"/>
</dbReference>
<feature type="transmembrane region" description="Helical" evidence="1">
    <location>
        <begin position="41"/>
        <end position="61"/>
    </location>
</feature>
<gene>
    <name evidence="3" type="ORF">E4K66_35190</name>
</gene>
<feature type="domain" description="Inositolphosphotransferase Aur1/Ipt1" evidence="2">
    <location>
        <begin position="105"/>
        <end position="294"/>
    </location>
</feature>
<keyword evidence="1" id="KW-1133">Transmembrane helix</keyword>
<organism evidence="3 4">
    <name type="scientific">Bradyrhizobium frederickii</name>
    <dbReference type="NCBI Taxonomy" id="2560054"/>
    <lineage>
        <taxon>Bacteria</taxon>
        <taxon>Pseudomonadati</taxon>
        <taxon>Pseudomonadota</taxon>
        <taxon>Alphaproteobacteria</taxon>
        <taxon>Hyphomicrobiales</taxon>
        <taxon>Nitrobacteraceae</taxon>
        <taxon>Bradyrhizobium</taxon>
    </lineage>
</organism>
<accession>A0A4Y9KT89</accession>
<dbReference type="GO" id="GO:0016020">
    <property type="term" value="C:membrane"/>
    <property type="evidence" value="ECO:0007669"/>
    <property type="project" value="UniProtKB-SubCell"/>
</dbReference>
<comment type="caution">
    <text evidence="3">The sequence shown here is derived from an EMBL/GenBank/DDBJ whole genome shotgun (WGS) entry which is preliminary data.</text>
</comment>
<dbReference type="EMBL" id="SPQU01000033">
    <property type="protein sequence ID" value="TFV30427.1"/>
    <property type="molecule type" value="Genomic_DNA"/>
</dbReference>
<sequence length="325" mass="34484">MTHPTAPDASKHADRIAWLAIGSTAGVVLIAAMLGPFRIEWISFWKPALVGVLLISMSWFYTVVRKDAALAGALIAAAQLIAFAAVAAPLSYVAASAALPLWDNEFAALDRRLGFDWMSWLDAMNAAPLLHRTLAFAYASFALQATAIVLVLAAAGHALRLRVFMLSFVLTTLVTIGVSTLMPAQGVWGYLHLSSVDSPAIVPVTRDLPLPVFFGLRDGTIRQLVAEGADGIISFPSLHAALGLLFLLALWPVKYVGGIAALLNVAMIAATPVDGSHYFCDVIAGLAIALLSWIAVQRALARLAGERRQPAGPVEADAVFARVPK</sequence>
<keyword evidence="1" id="KW-0472">Membrane</keyword>